<dbReference type="RefSeq" id="WP_048170792.1">
    <property type="nucleotide sequence ID" value="NZ_CP009507.1"/>
</dbReference>
<protein>
    <recommendedName>
        <fullName evidence="2 4">Putative snRNP Sm-like protein</fullName>
    </recommendedName>
</protein>
<dbReference type="InterPro" id="IPR001163">
    <property type="entry name" value="Sm_dom_euk/arc"/>
</dbReference>
<name>A0A0E3LAC1_9EURY</name>
<dbReference type="SMART" id="SM00651">
    <property type="entry name" value="Sm"/>
    <property type="match status" value="1"/>
</dbReference>
<gene>
    <name evidence="6" type="ORF">MSSIH_1071</name>
</gene>
<dbReference type="NCBIfam" id="NF001963">
    <property type="entry name" value="PRK00737.1"/>
    <property type="match status" value="1"/>
</dbReference>
<dbReference type="CDD" id="cd01731">
    <property type="entry name" value="archaeal_Sm1"/>
    <property type="match status" value="1"/>
</dbReference>
<dbReference type="InterPro" id="IPR047575">
    <property type="entry name" value="Sm"/>
</dbReference>
<dbReference type="SUPFAM" id="SSF50182">
    <property type="entry name" value="Sm-like ribonucleoproteins"/>
    <property type="match status" value="1"/>
</dbReference>
<evidence type="ECO:0000256" key="3">
    <source>
        <dbReference type="ARBA" id="ARBA00023274"/>
    </source>
</evidence>
<dbReference type="GeneID" id="24859913"/>
<dbReference type="GO" id="GO:1990904">
    <property type="term" value="C:ribonucleoprotein complex"/>
    <property type="evidence" value="ECO:0007669"/>
    <property type="project" value="UniProtKB-KW"/>
</dbReference>
<evidence type="ECO:0000313" key="6">
    <source>
        <dbReference type="EMBL" id="AKB31761.1"/>
    </source>
</evidence>
<dbReference type="InterPro" id="IPR022901">
    <property type="entry name" value="snRNP_Sm-like_arc"/>
</dbReference>
<dbReference type="HOGENOM" id="CLU_076902_11_1_2"/>
<dbReference type="InterPro" id="IPR044641">
    <property type="entry name" value="Lsm7/SmG-like"/>
</dbReference>
<evidence type="ECO:0000313" key="7">
    <source>
        <dbReference type="Proteomes" id="UP000033092"/>
    </source>
</evidence>
<evidence type="ECO:0000256" key="1">
    <source>
        <dbReference type="ARBA" id="ARBA00006850"/>
    </source>
</evidence>
<evidence type="ECO:0000259" key="5">
    <source>
        <dbReference type="PROSITE" id="PS52002"/>
    </source>
</evidence>
<dbReference type="Pfam" id="PF01423">
    <property type="entry name" value="LSM"/>
    <property type="match status" value="1"/>
</dbReference>
<accession>A0A0E3LAC1</accession>
<dbReference type="KEGG" id="msz:MSSIH_1071"/>
<dbReference type="PROSITE" id="PS52002">
    <property type="entry name" value="SM"/>
    <property type="match status" value="1"/>
</dbReference>
<comment type="similarity">
    <text evidence="1 4">Belongs to the snRNP Sm proteins family.</text>
</comment>
<dbReference type="PANTHER" id="PTHR10553">
    <property type="entry name" value="SMALL NUCLEAR RIBONUCLEOPROTEIN"/>
    <property type="match status" value="1"/>
</dbReference>
<dbReference type="GeneID" id="41605060"/>
<proteinExistence type="inferred from homology"/>
<reference evidence="6 7" key="1">
    <citation type="submission" date="2014-07" db="EMBL/GenBank/DDBJ databases">
        <title>Methanogenic archaea and the global carbon cycle.</title>
        <authorList>
            <person name="Henriksen J.R."/>
            <person name="Luke J."/>
            <person name="Reinhart S."/>
            <person name="Benedict M.N."/>
            <person name="Youngblut N.D."/>
            <person name="Metcalf M.E."/>
            <person name="Whitaker R.J."/>
            <person name="Metcalf W.W."/>
        </authorList>
    </citation>
    <scope>NUCLEOTIDE SEQUENCE [LARGE SCALE GENOMIC DNA]</scope>
    <source>
        <strain evidence="6 7">HI350</strain>
    </source>
</reference>
<evidence type="ECO:0000256" key="2">
    <source>
        <dbReference type="ARBA" id="ARBA00021121"/>
    </source>
</evidence>
<dbReference type="EMBL" id="CP009507">
    <property type="protein sequence ID" value="AKB31761.1"/>
    <property type="molecule type" value="Genomic_DNA"/>
</dbReference>
<keyword evidence="3 4" id="KW-0687">Ribonucleoprotein</keyword>
<dbReference type="PANTHER" id="PTHR10553:SF5">
    <property type="entry name" value="U6 SNRNA-ASSOCIATED SM-LIKE PROTEIN LSM7"/>
    <property type="match status" value="1"/>
</dbReference>
<sequence length="72" mass="8082">MANRPLDILNNALDTPVIVRLKGAREFRGELKGYDIHMNLVLDNAEELREGEVISKFTSVVIRGDNVVYVSP</sequence>
<feature type="domain" description="Sm" evidence="5">
    <location>
        <begin position="4"/>
        <end position="72"/>
    </location>
</feature>
<dbReference type="AlphaFoldDB" id="A0A0E3LAC1"/>
<dbReference type="PATRIC" id="fig|1434119.4.peg.1357"/>
<dbReference type="Proteomes" id="UP000033092">
    <property type="component" value="Chromosome"/>
</dbReference>
<dbReference type="GO" id="GO:0003723">
    <property type="term" value="F:RNA binding"/>
    <property type="evidence" value="ECO:0007669"/>
    <property type="project" value="InterPro"/>
</dbReference>
<dbReference type="HAMAP" id="MF_00257">
    <property type="entry name" value="Lsm_RuxX"/>
    <property type="match status" value="1"/>
</dbReference>
<evidence type="ECO:0000256" key="4">
    <source>
        <dbReference type="HAMAP-Rule" id="MF_00257"/>
    </source>
</evidence>
<dbReference type="InterPro" id="IPR010920">
    <property type="entry name" value="LSM_dom_sf"/>
</dbReference>
<dbReference type="Gene3D" id="2.30.30.100">
    <property type="match status" value="1"/>
</dbReference>
<organism evidence="6 7">
    <name type="scientific">Methanosarcina siciliae HI350</name>
    <dbReference type="NCBI Taxonomy" id="1434119"/>
    <lineage>
        <taxon>Archaea</taxon>
        <taxon>Methanobacteriati</taxon>
        <taxon>Methanobacteriota</taxon>
        <taxon>Stenosarchaea group</taxon>
        <taxon>Methanomicrobia</taxon>
        <taxon>Methanosarcinales</taxon>
        <taxon>Methanosarcinaceae</taxon>
        <taxon>Methanosarcina</taxon>
    </lineage>
</organism>